<dbReference type="PANTHER" id="PTHR30404:SF0">
    <property type="entry name" value="N-ACETYLMURAMOYL-L-ALANINE AMIDASE AMIC"/>
    <property type="match status" value="1"/>
</dbReference>
<dbReference type="EC" id="3.5.1.28" evidence="2"/>
<keyword evidence="4" id="KW-1133">Transmembrane helix</keyword>
<dbReference type="SMART" id="SM00646">
    <property type="entry name" value="Ami_3"/>
    <property type="match status" value="1"/>
</dbReference>
<evidence type="ECO:0000256" key="3">
    <source>
        <dbReference type="ARBA" id="ARBA00022801"/>
    </source>
</evidence>
<accession>A0ABQ1FB28</accession>
<dbReference type="PANTHER" id="PTHR30404">
    <property type="entry name" value="N-ACETYLMURAMOYL-L-ALANINE AMIDASE"/>
    <property type="match status" value="1"/>
</dbReference>
<dbReference type="Pfam" id="PF01520">
    <property type="entry name" value="Amidase_3"/>
    <property type="match status" value="1"/>
</dbReference>
<dbReference type="EMBL" id="BMID01000001">
    <property type="protein sequence ID" value="GGA05143.1"/>
    <property type="molecule type" value="Genomic_DNA"/>
</dbReference>
<evidence type="ECO:0000259" key="5">
    <source>
        <dbReference type="SMART" id="SM00646"/>
    </source>
</evidence>
<name>A0ABQ1FB28_9SPHN</name>
<gene>
    <name evidence="6" type="ORF">GCM10010923_13540</name>
</gene>
<dbReference type="InterPro" id="IPR002508">
    <property type="entry name" value="MurNAc-LAA_cat"/>
</dbReference>
<evidence type="ECO:0000313" key="6">
    <source>
        <dbReference type="EMBL" id="GGA05143.1"/>
    </source>
</evidence>
<reference evidence="7" key="1">
    <citation type="journal article" date="2019" name="Int. J. Syst. Evol. Microbiol.">
        <title>The Global Catalogue of Microorganisms (GCM) 10K type strain sequencing project: providing services to taxonomists for standard genome sequencing and annotation.</title>
        <authorList>
            <consortium name="The Broad Institute Genomics Platform"/>
            <consortium name="The Broad Institute Genome Sequencing Center for Infectious Disease"/>
            <person name="Wu L."/>
            <person name="Ma J."/>
        </authorList>
    </citation>
    <scope>NUCLEOTIDE SEQUENCE [LARGE SCALE GENOMIC DNA]</scope>
    <source>
        <strain evidence="7">CGMCC 1.15297</strain>
    </source>
</reference>
<feature type="domain" description="MurNAc-LAA" evidence="5">
    <location>
        <begin position="154"/>
        <end position="307"/>
    </location>
</feature>
<organism evidence="6 7">
    <name type="scientific">Blastomonas marina</name>
    <dbReference type="NCBI Taxonomy" id="1867408"/>
    <lineage>
        <taxon>Bacteria</taxon>
        <taxon>Pseudomonadati</taxon>
        <taxon>Pseudomonadota</taxon>
        <taxon>Alphaproteobacteria</taxon>
        <taxon>Sphingomonadales</taxon>
        <taxon>Sphingomonadaceae</taxon>
        <taxon>Blastomonas</taxon>
    </lineage>
</organism>
<dbReference type="Gene3D" id="3.40.630.40">
    <property type="entry name" value="Zn-dependent exopeptidases"/>
    <property type="match status" value="1"/>
</dbReference>
<keyword evidence="4" id="KW-0472">Membrane</keyword>
<evidence type="ECO:0000256" key="2">
    <source>
        <dbReference type="ARBA" id="ARBA00011901"/>
    </source>
</evidence>
<dbReference type="SUPFAM" id="SSF53187">
    <property type="entry name" value="Zn-dependent exopeptidases"/>
    <property type="match status" value="1"/>
</dbReference>
<sequence>MPQALFIAARAEFARLRQAAKAGRTMTRRVLLALIIAIPLGLLAGVAALVMRGSAGVRTAEPAGEYVVRLQLPDAGGEIGLPPVQGPQDSSRPLVVIDAGHGAGDPGAVGNDLREKDVTLAIALAVRDRLLAEGGIRVAMTRDDDSFLVLEERANIARRLGADLFVSIHADAAENDAATGATAYLLSEEGSSAQAEAFAERENRSVTVNGVQLSEQEDSINAILVDLSQRETEARSRELAELIVREAGDVPLRGRPVQSANFTVLRSPDLPSLLFEAGYISNEADAARLATGEGQRAIADLLARTIRIYFARQAAL</sequence>
<evidence type="ECO:0000313" key="7">
    <source>
        <dbReference type="Proteomes" id="UP000603317"/>
    </source>
</evidence>
<proteinExistence type="predicted"/>
<dbReference type="InterPro" id="IPR050695">
    <property type="entry name" value="N-acetylmuramoyl_amidase_3"/>
</dbReference>
<keyword evidence="4" id="KW-0812">Transmembrane</keyword>
<evidence type="ECO:0000256" key="4">
    <source>
        <dbReference type="SAM" id="Phobius"/>
    </source>
</evidence>
<evidence type="ECO:0000256" key="1">
    <source>
        <dbReference type="ARBA" id="ARBA00001561"/>
    </source>
</evidence>
<keyword evidence="7" id="KW-1185">Reference proteome</keyword>
<comment type="catalytic activity">
    <reaction evidence="1">
        <text>Hydrolyzes the link between N-acetylmuramoyl residues and L-amino acid residues in certain cell-wall glycopeptides.</text>
        <dbReference type="EC" id="3.5.1.28"/>
    </reaction>
</comment>
<keyword evidence="3" id="KW-0378">Hydrolase</keyword>
<feature type="transmembrane region" description="Helical" evidence="4">
    <location>
        <begin position="30"/>
        <end position="51"/>
    </location>
</feature>
<comment type="caution">
    <text evidence="6">The sequence shown here is derived from an EMBL/GenBank/DDBJ whole genome shotgun (WGS) entry which is preliminary data.</text>
</comment>
<dbReference type="Proteomes" id="UP000603317">
    <property type="component" value="Unassembled WGS sequence"/>
</dbReference>
<dbReference type="CDD" id="cd02696">
    <property type="entry name" value="MurNAc-LAA"/>
    <property type="match status" value="1"/>
</dbReference>
<protein>
    <recommendedName>
        <fullName evidence="2">N-acetylmuramoyl-L-alanine amidase</fullName>
        <ecNumber evidence="2">3.5.1.28</ecNumber>
    </recommendedName>
</protein>